<reference evidence="2 3" key="1">
    <citation type="submission" date="2006-02" db="EMBL/GenBank/DDBJ databases">
        <authorList>
            <person name="Amann R."/>
            <person name="Ferriera S."/>
            <person name="Johnson J."/>
            <person name="Kravitz S."/>
            <person name="Halpern A."/>
            <person name="Remington K."/>
            <person name="Beeson K."/>
            <person name="Tran B."/>
            <person name="Rogers Y.-H."/>
            <person name="Friedman R."/>
            <person name="Venter J.C."/>
        </authorList>
    </citation>
    <scope>NUCLEOTIDE SEQUENCE [LARGE SCALE GENOMIC DNA]</scope>
    <source>
        <strain evidence="2 3">DSM 3645</strain>
    </source>
</reference>
<comment type="caution">
    <text evidence="2">The sequence shown here is derived from an EMBL/GenBank/DDBJ whole genome shotgun (WGS) entry which is preliminary data.</text>
</comment>
<accession>A3ZVH7</accession>
<evidence type="ECO:0000256" key="1">
    <source>
        <dbReference type="SAM" id="MobiDB-lite"/>
    </source>
</evidence>
<dbReference type="Proteomes" id="UP000004358">
    <property type="component" value="Unassembled WGS sequence"/>
</dbReference>
<dbReference type="STRING" id="314230.DSM3645_02568"/>
<name>A3ZVH7_9BACT</name>
<protein>
    <submittedName>
        <fullName evidence="2">Uncharacterized protein</fullName>
    </submittedName>
</protein>
<dbReference type="AlphaFoldDB" id="A3ZVH7"/>
<gene>
    <name evidence="2" type="ORF">DSM3645_02568</name>
</gene>
<feature type="region of interest" description="Disordered" evidence="1">
    <location>
        <begin position="1"/>
        <end position="20"/>
    </location>
</feature>
<dbReference type="HOGENOM" id="CLU_3428113_0_0_0"/>
<evidence type="ECO:0000313" key="3">
    <source>
        <dbReference type="Proteomes" id="UP000004358"/>
    </source>
</evidence>
<dbReference type="EMBL" id="AANZ01000014">
    <property type="protein sequence ID" value="EAQ79323.1"/>
    <property type="molecule type" value="Genomic_DNA"/>
</dbReference>
<proteinExistence type="predicted"/>
<evidence type="ECO:0000313" key="2">
    <source>
        <dbReference type="EMBL" id="EAQ79323.1"/>
    </source>
</evidence>
<sequence length="20" mass="2189">MGSLGNVPSSQLRMRNTLAR</sequence>
<organism evidence="2 3">
    <name type="scientific">Blastopirellula marina DSM 3645</name>
    <dbReference type="NCBI Taxonomy" id="314230"/>
    <lineage>
        <taxon>Bacteria</taxon>
        <taxon>Pseudomonadati</taxon>
        <taxon>Planctomycetota</taxon>
        <taxon>Planctomycetia</taxon>
        <taxon>Pirellulales</taxon>
        <taxon>Pirellulaceae</taxon>
        <taxon>Blastopirellula</taxon>
    </lineage>
</organism>